<dbReference type="EMBL" id="DXHX01000084">
    <property type="protein sequence ID" value="HIV74552.1"/>
    <property type="molecule type" value="Genomic_DNA"/>
</dbReference>
<evidence type="ECO:0000256" key="1">
    <source>
        <dbReference type="RuleBase" id="RU363094"/>
    </source>
</evidence>
<comment type="subcellular location">
    <subcellularLocation>
        <location evidence="1">Cytoplasm</location>
    </subcellularLocation>
</comment>
<keyword evidence="3" id="KW-0687">Ribonucleoprotein</keyword>
<dbReference type="PROSITE" id="PS51186">
    <property type="entry name" value="GNAT"/>
    <property type="match status" value="1"/>
</dbReference>
<accession>A0A9D1PM82</accession>
<organism evidence="3 4">
    <name type="scientific">Candidatus Pseudogracilibacillus intestinigallinarum</name>
    <dbReference type="NCBI Taxonomy" id="2838742"/>
    <lineage>
        <taxon>Bacteria</taxon>
        <taxon>Bacillati</taxon>
        <taxon>Bacillota</taxon>
        <taxon>Bacilli</taxon>
        <taxon>Bacillales</taxon>
        <taxon>Bacillaceae</taxon>
        <taxon>Pseudogracilibacillus</taxon>
    </lineage>
</organism>
<evidence type="ECO:0000259" key="2">
    <source>
        <dbReference type="PROSITE" id="PS51186"/>
    </source>
</evidence>
<dbReference type="Gene3D" id="3.40.630.30">
    <property type="match status" value="1"/>
</dbReference>
<dbReference type="AlphaFoldDB" id="A0A9D1PM82"/>
<dbReference type="InterPro" id="IPR016181">
    <property type="entry name" value="Acyl_CoA_acyltransferase"/>
</dbReference>
<dbReference type="GO" id="GO:0005840">
    <property type="term" value="C:ribosome"/>
    <property type="evidence" value="ECO:0007669"/>
    <property type="project" value="UniProtKB-KW"/>
</dbReference>
<dbReference type="NCBIfam" id="TIGR01575">
    <property type="entry name" value="rimI"/>
    <property type="match status" value="1"/>
</dbReference>
<protein>
    <recommendedName>
        <fullName evidence="1">[Ribosomal protein bS18]-alanine N-acetyltransferase</fullName>
        <ecNumber evidence="1">2.3.1.266</ecNumber>
    </recommendedName>
</protein>
<keyword evidence="1" id="KW-0963">Cytoplasm</keyword>
<dbReference type="GO" id="GO:0005737">
    <property type="term" value="C:cytoplasm"/>
    <property type="evidence" value="ECO:0007669"/>
    <property type="project" value="UniProtKB-SubCell"/>
</dbReference>
<dbReference type="InterPro" id="IPR050276">
    <property type="entry name" value="MshD_Acetyltransferase"/>
</dbReference>
<dbReference type="InterPro" id="IPR006464">
    <property type="entry name" value="AcTrfase_RimI/Ard1"/>
</dbReference>
<dbReference type="Proteomes" id="UP000823937">
    <property type="component" value="Unassembled WGS sequence"/>
</dbReference>
<dbReference type="InterPro" id="IPR000182">
    <property type="entry name" value="GNAT_dom"/>
</dbReference>
<dbReference type="PANTHER" id="PTHR43617">
    <property type="entry name" value="L-AMINO ACID N-ACETYLTRANSFERASE"/>
    <property type="match status" value="1"/>
</dbReference>
<comment type="caution">
    <text evidence="3">The sequence shown here is derived from an EMBL/GenBank/DDBJ whole genome shotgun (WGS) entry which is preliminary data.</text>
</comment>
<dbReference type="SUPFAM" id="SSF55729">
    <property type="entry name" value="Acyl-CoA N-acyltransferases (Nat)"/>
    <property type="match status" value="1"/>
</dbReference>
<dbReference type="EC" id="2.3.1.266" evidence="1"/>
<feature type="domain" description="N-acetyltransferase" evidence="2">
    <location>
        <begin position="5"/>
        <end position="150"/>
    </location>
</feature>
<reference evidence="3" key="1">
    <citation type="journal article" date="2021" name="PeerJ">
        <title>Extensive microbial diversity within the chicken gut microbiome revealed by metagenomics and culture.</title>
        <authorList>
            <person name="Gilroy R."/>
            <person name="Ravi A."/>
            <person name="Getino M."/>
            <person name="Pursley I."/>
            <person name="Horton D.L."/>
            <person name="Alikhan N.F."/>
            <person name="Baker D."/>
            <person name="Gharbi K."/>
            <person name="Hall N."/>
            <person name="Watson M."/>
            <person name="Adriaenssens E.M."/>
            <person name="Foster-Nyarko E."/>
            <person name="Jarju S."/>
            <person name="Secka A."/>
            <person name="Antonio M."/>
            <person name="Oren A."/>
            <person name="Chaudhuri R.R."/>
            <person name="La Ragione R."/>
            <person name="Hildebrand F."/>
            <person name="Pallen M.J."/>
        </authorList>
    </citation>
    <scope>NUCLEOTIDE SEQUENCE</scope>
    <source>
        <strain evidence="3">CHK169-2315</strain>
    </source>
</reference>
<dbReference type="Pfam" id="PF00583">
    <property type="entry name" value="Acetyltransf_1"/>
    <property type="match status" value="1"/>
</dbReference>
<comment type="function">
    <text evidence="1">Acetylates the N-terminal alanine of ribosomal protein bS18.</text>
</comment>
<evidence type="ECO:0000313" key="3">
    <source>
        <dbReference type="EMBL" id="HIV74552.1"/>
    </source>
</evidence>
<reference evidence="3" key="2">
    <citation type="submission" date="2021-04" db="EMBL/GenBank/DDBJ databases">
        <authorList>
            <person name="Gilroy R."/>
        </authorList>
    </citation>
    <scope>NUCLEOTIDE SEQUENCE</scope>
    <source>
        <strain evidence="3">CHK169-2315</strain>
    </source>
</reference>
<dbReference type="GO" id="GO:0008999">
    <property type="term" value="F:protein-N-terminal-alanine acetyltransferase activity"/>
    <property type="evidence" value="ECO:0007669"/>
    <property type="project" value="UniProtKB-EC"/>
</dbReference>
<comment type="similarity">
    <text evidence="1">Belongs to the acetyltransferase family. RimI subfamily.</text>
</comment>
<proteinExistence type="inferred from homology"/>
<gene>
    <name evidence="3" type="primary">rimI</name>
    <name evidence="3" type="ORF">H9895_05650</name>
</gene>
<name>A0A9D1PM82_9BACI</name>
<sequence>MKLKLSIRQMTVEDIPSIVHIDEQSFQTPWTEEIYVQELTNNDYATYFVVESDEEIIGYIGLWIVLEDAQVTNIAILPKYRGYKIGEKLFGFAVQYLMNQQVERLSLEVRESNETAQNLYRKFGLVAGGIRKNYYKDNGEDALLMWVNLK</sequence>
<dbReference type="CDD" id="cd04301">
    <property type="entry name" value="NAT_SF"/>
    <property type="match status" value="1"/>
</dbReference>
<comment type="catalytic activity">
    <reaction evidence="1">
        <text>N-terminal L-alanyl-[ribosomal protein bS18] + acetyl-CoA = N-terminal N(alpha)-acetyl-L-alanyl-[ribosomal protein bS18] + CoA + H(+)</text>
        <dbReference type="Rhea" id="RHEA:43756"/>
        <dbReference type="Rhea" id="RHEA-COMP:10676"/>
        <dbReference type="Rhea" id="RHEA-COMP:10677"/>
        <dbReference type="ChEBI" id="CHEBI:15378"/>
        <dbReference type="ChEBI" id="CHEBI:57287"/>
        <dbReference type="ChEBI" id="CHEBI:57288"/>
        <dbReference type="ChEBI" id="CHEBI:64718"/>
        <dbReference type="ChEBI" id="CHEBI:83683"/>
        <dbReference type="EC" id="2.3.1.266"/>
    </reaction>
</comment>
<evidence type="ECO:0000313" key="4">
    <source>
        <dbReference type="Proteomes" id="UP000823937"/>
    </source>
</evidence>
<keyword evidence="3" id="KW-0689">Ribosomal protein</keyword>